<keyword evidence="4" id="KW-1185">Reference proteome</keyword>
<proteinExistence type="predicted"/>
<dbReference type="EMBL" id="JMCB01000006">
    <property type="protein sequence ID" value="KFE68274.1"/>
    <property type="molecule type" value="Genomic_DNA"/>
</dbReference>
<dbReference type="SUPFAM" id="SSF52172">
    <property type="entry name" value="CheY-like"/>
    <property type="match status" value="1"/>
</dbReference>
<name>A0A085WKR1_9BACT</name>
<organism evidence="3 4">
    <name type="scientific">Hyalangium minutum</name>
    <dbReference type="NCBI Taxonomy" id="394096"/>
    <lineage>
        <taxon>Bacteria</taxon>
        <taxon>Pseudomonadati</taxon>
        <taxon>Myxococcota</taxon>
        <taxon>Myxococcia</taxon>
        <taxon>Myxococcales</taxon>
        <taxon>Cystobacterineae</taxon>
        <taxon>Archangiaceae</taxon>
        <taxon>Hyalangium</taxon>
    </lineage>
</organism>
<reference evidence="3 4" key="1">
    <citation type="submission" date="2014-04" db="EMBL/GenBank/DDBJ databases">
        <title>Genome assembly of Hyalangium minutum DSM 14724.</title>
        <authorList>
            <person name="Sharma G."/>
            <person name="Subramanian S."/>
        </authorList>
    </citation>
    <scope>NUCLEOTIDE SEQUENCE [LARGE SCALE GENOMIC DNA]</scope>
    <source>
        <strain evidence="3 4">DSM 14724</strain>
    </source>
</reference>
<dbReference type="STRING" id="394096.DB31_7511"/>
<dbReference type="GO" id="GO:0000160">
    <property type="term" value="P:phosphorelay signal transduction system"/>
    <property type="evidence" value="ECO:0007669"/>
    <property type="project" value="InterPro"/>
</dbReference>
<feature type="modified residue" description="4-aspartylphosphate" evidence="1">
    <location>
        <position position="74"/>
    </location>
</feature>
<dbReference type="Proteomes" id="UP000028725">
    <property type="component" value="Unassembled WGS sequence"/>
</dbReference>
<evidence type="ECO:0000313" key="4">
    <source>
        <dbReference type="Proteomes" id="UP000028725"/>
    </source>
</evidence>
<dbReference type="InterPro" id="IPR011006">
    <property type="entry name" value="CheY-like_superfamily"/>
</dbReference>
<gene>
    <name evidence="3" type="ORF">DB31_7511</name>
</gene>
<dbReference type="PROSITE" id="PS50110">
    <property type="entry name" value="RESPONSE_REGULATORY"/>
    <property type="match status" value="1"/>
</dbReference>
<keyword evidence="1" id="KW-0597">Phosphoprotein</keyword>
<evidence type="ECO:0000313" key="3">
    <source>
        <dbReference type="EMBL" id="KFE68274.1"/>
    </source>
</evidence>
<dbReference type="AlphaFoldDB" id="A0A085WKR1"/>
<feature type="domain" description="Response regulatory" evidence="2">
    <location>
        <begin position="23"/>
        <end position="142"/>
    </location>
</feature>
<dbReference type="InterPro" id="IPR001789">
    <property type="entry name" value="Sig_transdc_resp-reg_receiver"/>
</dbReference>
<dbReference type="Pfam" id="PF00072">
    <property type="entry name" value="Response_reg"/>
    <property type="match status" value="1"/>
</dbReference>
<dbReference type="SMART" id="SM00448">
    <property type="entry name" value="REC"/>
    <property type="match status" value="1"/>
</dbReference>
<evidence type="ECO:0000259" key="2">
    <source>
        <dbReference type="PROSITE" id="PS50110"/>
    </source>
</evidence>
<accession>A0A085WKR1</accession>
<dbReference type="Gene3D" id="3.40.50.2300">
    <property type="match status" value="1"/>
</dbReference>
<evidence type="ECO:0000256" key="1">
    <source>
        <dbReference type="PROSITE-ProRule" id="PRU00169"/>
    </source>
</evidence>
<sequence>MRRGVVEIEPVLAGSRRGVDVERVLVLEDDNDLRTLLCELLVASGAAACVSAGSVEAMVRQKEQVLGCELALLDVNLGAQAASGLDAYHWLRENGFGGRIVFLTGHARSHPLVRQAHALTQAQVLSKPIDAKVLMALVGKGDGSRGT</sequence>
<comment type="caution">
    <text evidence="3">The sequence shown here is derived from an EMBL/GenBank/DDBJ whole genome shotgun (WGS) entry which is preliminary data.</text>
</comment>
<protein>
    <submittedName>
        <fullName evidence="3">Putative two-component response regulator protein</fullName>
    </submittedName>
</protein>